<accession>A0A0S7BWC6</accession>
<gene>
    <name evidence="6" type="ORF">TBC1_11595</name>
</gene>
<protein>
    <submittedName>
        <fullName evidence="6">DoxX</fullName>
    </submittedName>
</protein>
<name>A0A0S7BWC6_9BACT</name>
<dbReference type="EMBL" id="DF968182">
    <property type="protein sequence ID" value="GAP42466.1"/>
    <property type="molecule type" value="Genomic_DNA"/>
</dbReference>
<dbReference type="AlphaFoldDB" id="A0A0S7BWC6"/>
<dbReference type="GO" id="GO:0016020">
    <property type="term" value="C:membrane"/>
    <property type="evidence" value="ECO:0007669"/>
    <property type="project" value="UniProtKB-SubCell"/>
</dbReference>
<dbReference type="RefSeq" id="WP_062038297.1">
    <property type="nucleotide sequence ID" value="NZ_DF968182.1"/>
</dbReference>
<dbReference type="STRING" id="1678841.TBC1_11595"/>
<evidence type="ECO:0000256" key="2">
    <source>
        <dbReference type="ARBA" id="ARBA00022692"/>
    </source>
</evidence>
<keyword evidence="3 5" id="KW-1133">Transmembrane helix</keyword>
<dbReference type="InterPro" id="IPR032808">
    <property type="entry name" value="DoxX"/>
</dbReference>
<keyword evidence="2 5" id="KW-0812">Transmembrane</keyword>
<evidence type="ECO:0000256" key="1">
    <source>
        <dbReference type="ARBA" id="ARBA00004141"/>
    </source>
</evidence>
<comment type="subcellular location">
    <subcellularLocation>
        <location evidence="1">Membrane</location>
        <topology evidence="1">Multi-pass membrane protein</topology>
    </subcellularLocation>
</comment>
<keyword evidence="4 5" id="KW-0472">Membrane</keyword>
<evidence type="ECO:0000256" key="4">
    <source>
        <dbReference type="ARBA" id="ARBA00023136"/>
    </source>
</evidence>
<dbReference type="Proteomes" id="UP000053091">
    <property type="component" value="Unassembled WGS sequence"/>
</dbReference>
<evidence type="ECO:0000313" key="7">
    <source>
        <dbReference type="Proteomes" id="UP000053091"/>
    </source>
</evidence>
<dbReference type="Pfam" id="PF07681">
    <property type="entry name" value="DoxX"/>
    <property type="match status" value="1"/>
</dbReference>
<evidence type="ECO:0000256" key="3">
    <source>
        <dbReference type="ARBA" id="ARBA00022989"/>
    </source>
</evidence>
<feature type="transmembrane region" description="Helical" evidence="5">
    <location>
        <begin position="89"/>
        <end position="107"/>
    </location>
</feature>
<keyword evidence="7" id="KW-1185">Reference proteome</keyword>
<evidence type="ECO:0000313" key="6">
    <source>
        <dbReference type="EMBL" id="GAP42466.1"/>
    </source>
</evidence>
<evidence type="ECO:0000256" key="5">
    <source>
        <dbReference type="SAM" id="Phobius"/>
    </source>
</evidence>
<feature type="transmembrane region" description="Helical" evidence="5">
    <location>
        <begin position="61"/>
        <end position="82"/>
    </location>
</feature>
<organism evidence="6">
    <name type="scientific">Lentimicrobium saccharophilum</name>
    <dbReference type="NCBI Taxonomy" id="1678841"/>
    <lineage>
        <taxon>Bacteria</taxon>
        <taxon>Pseudomonadati</taxon>
        <taxon>Bacteroidota</taxon>
        <taxon>Bacteroidia</taxon>
        <taxon>Bacteroidales</taxon>
        <taxon>Lentimicrobiaceae</taxon>
        <taxon>Lentimicrobium</taxon>
    </lineage>
</organism>
<proteinExistence type="predicted"/>
<feature type="transmembrane region" description="Helical" evidence="5">
    <location>
        <begin position="127"/>
        <end position="147"/>
    </location>
</feature>
<dbReference type="OrthoDB" id="1429638at2"/>
<reference evidence="6" key="1">
    <citation type="journal article" date="2015" name="Genome Announc.">
        <title>Draft Genome Sequence of Bacteroidales Strain TBC1, a Novel Isolate from a Methanogenic Wastewater Treatment System.</title>
        <authorList>
            <person name="Tourlousse D.M."/>
            <person name="Matsuura N."/>
            <person name="Sun L."/>
            <person name="Toyonaga M."/>
            <person name="Kuroda K."/>
            <person name="Ohashi A."/>
            <person name="Cruz R."/>
            <person name="Yamaguchi T."/>
            <person name="Sekiguchi Y."/>
        </authorList>
    </citation>
    <scope>NUCLEOTIDE SEQUENCE [LARGE SCALE GENOMIC DNA]</scope>
    <source>
        <strain evidence="6">TBC1</strain>
    </source>
</reference>
<sequence>MKYSKTGLVALVVLRLATGWHFFYEGMVKVLNPDWTSKAYLLDSGGFLKSMFEWMALNDSVLPVVDFLNAWGLTLIGLSLLLGIFCRAGALAGMLLLLFYYLSHPAFPGIEYLFPTDGSYFIINKTLVELFALFVIFAFPTAHIIGVERFWAAKNRRPE</sequence>